<dbReference type="Proteomes" id="UP000006727">
    <property type="component" value="Chromosome 18"/>
</dbReference>
<gene>
    <name evidence="8" type="primary">LOC112294987</name>
    <name evidence="7" type="ORF">PHYPA_023354</name>
</gene>
<dbReference type="GO" id="GO:0005737">
    <property type="term" value="C:cytoplasm"/>
    <property type="evidence" value="ECO:0000318"/>
    <property type="project" value="GO_Central"/>
</dbReference>
<sequence>MVGWHSMEMASSGESWVDGLDWTPVEVGNHASSKGSGRGMVHAGNGFLLPSEAIVEEARGAVLVNLEIAGTLFVTNFRVVFLGGGAKQPLPLGTIPLLTIENFSKQVVKTPIGPSSTASRRFLTAFGKDLRTVTYGFLPHTKQRRKVCEALVYRTRPTRLWDLYAFSDPFPTSGASRQRLRAEYIRLMSGYTHDFQNTSQQPQRGSSWRLSEVNANYNVCPTYPSLMVMPASISDDEIQLAAHFRSRGRLAHLCWQHSDNGAVLARSSQPFTAFGMTRSTADEKLVAAVCDTINQRRKLYIADARPRKNALANSAFGGGSESSANYLQSEVIFLGIDNIHGMRDSLTKMRDFLDTHGASSSDGSSSLLRSGGRAWVGGNVASVAGAASALGDSGWLLHCHKIITSAVWIAARIHLEGASVLVHCSDGWDRTTQLVSLASLLLDPYYRTFQGFQALVEKDWLAFGHMFSDRLGIPTFTGTRNLSATDSLMRQAGQASTSPGRGAVENSSSSVASHSPGAQSNNYSPIFLQWMDAVAQLLRIYPSAFEFTQAYLVDLMDCVLSCRFGNFLCNSEKDRVLGGIAESTSCVWAYMKQLRDRRGKEHEHYNLFYNSSQNAGVLLPPAAASAPSLWRQYFLRWSCASPANTGGNPPVGWAHGGDLESAAHGLAETFSTVRKAKDKAEEKVRELLAEKKLLLEQLREEQEGRIAAMAAAMRGRRETAALKQVIEAVGCNIRINNLAPQLLDASIEDSPDFTGVRGERSCQTSSTVGGNVKDDDNMERQLSVSVSLRSDVDGTVDVFRRPCGADFNSSCRLRLGESCRWPQTGCARIGSAFVGLRADFGALERLAILESYFDSEHPDIEEEKMCSNHLYKCLMSQKSNM</sequence>
<feature type="region of interest" description="Disordered" evidence="5">
    <location>
        <begin position="754"/>
        <end position="775"/>
    </location>
</feature>
<dbReference type="InterPro" id="IPR016130">
    <property type="entry name" value="Tyr_Pase_AS"/>
</dbReference>
<evidence type="ECO:0000256" key="4">
    <source>
        <dbReference type="SAM" id="Coils"/>
    </source>
</evidence>
<dbReference type="EnsemblPlants" id="Pp3c18_20050V3.1">
    <property type="protein sequence ID" value="Pp3c18_20050V3.1"/>
    <property type="gene ID" value="Pp3c18_20050"/>
</dbReference>
<feature type="binding site" evidence="3">
    <location>
        <begin position="338"/>
        <end position="339"/>
    </location>
    <ligand>
        <name>substrate</name>
    </ligand>
</feature>
<dbReference type="InterPro" id="IPR011993">
    <property type="entry name" value="PH-like_dom_sf"/>
</dbReference>
<feature type="domain" description="Myotubularin phosphatase" evidence="6">
    <location>
        <begin position="174"/>
        <end position="634"/>
    </location>
</feature>
<dbReference type="SUPFAM" id="SSF52799">
    <property type="entry name" value="(Phosphotyrosine protein) phosphatases II"/>
    <property type="match status" value="1"/>
</dbReference>
<dbReference type="GO" id="GO:0106018">
    <property type="term" value="F:phosphatidylinositol-3,5-bisphosphate phosphatase activity"/>
    <property type="evidence" value="ECO:0000318"/>
    <property type="project" value="GO_Central"/>
</dbReference>
<feature type="binding site" evidence="3">
    <location>
        <begin position="424"/>
        <end position="430"/>
    </location>
    <ligand>
        <name>substrate</name>
    </ligand>
</feature>
<evidence type="ECO:0000313" key="7">
    <source>
        <dbReference type="EMBL" id="PNR35454.1"/>
    </source>
</evidence>
<dbReference type="Gramene" id="Pp3c18_20050V3.2">
    <property type="protein sequence ID" value="Pp3c18_20050V3.2"/>
    <property type="gene ID" value="Pp3c18_20050"/>
</dbReference>
<dbReference type="SUPFAM" id="SSF50729">
    <property type="entry name" value="PH domain-like"/>
    <property type="match status" value="1"/>
</dbReference>
<accession>A0A2K1J1Q1</accession>
<keyword evidence="9" id="KW-1185">Reference proteome</keyword>
<evidence type="ECO:0000259" key="6">
    <source>
        <dbReference type="PROSITE" id="PS51339"/>
    </source>
</evidence>
<comment type="similarity">
    <text evidence="1">Belongs to the protein-tyrosine phosphatase family. Non-receptor class myotubularin subfamily.</text>
</comment>
<evidence type="ECO:0000313" key="9">
    <source>
        <dbReference type="Proteomes" id="UP000006727"/>
    </source>
</evidence>
<dbReference type="PANTHER" id="PTHR10807:SF8">
    <property type="entry name" value="PHOSPHATIDYLINOSITOL-3-PHOSPHATE PHOSPHATASE"/>
    <property type="match status" value="1"/>
</dbReference>
<dbReference type="OrthoDB" id="271628at2759"/>
<dbReference type="Gene3D" id="2.30.29.30">
    <property type="entry name" value="Pleckstrin-homology domain (PH domain)/Phosphotyrosine-binding domain (PTB)"/>
    <property type="match status" value="1"/>
</dbReference>
<reference evidence="7 9" key="1">
    <citation type="journal article" date="2008" name="Science">
        <title>The Physcomitrella genome reveals evolutionary insights into the conquest of land by plants.</title>
        <authorList>
            <person name="Rensing S."/>
            <person name="Lang D."/>
            <person name="Zimmer A."/>
            <person name="Terry A."/>
            <person name="Salamov A."/>
            <person name="Shapiro H."/>
            <person name="Nishiyama T."/>
            <person name="Perroud P.-F."/>
            <person name="Lindquist E."/>
            <person name="Kamisugi Y."/>
            <person name="Tanahashi T."/>
            <person name="Sakakibara K."/>
            <person name="Fujita T."/>
            <person name="Oishi K."/>
            <person name="Shin-I T."/>
            <person name="Kuroki Y."/>
            <person name="Toyoda A."/>
            <person name="Suzuki Y."/>
            <person name="Hashimoto A."/>
            <person name="Yamaguchi K."/>
            <person name="Sugano A."/>
            <person name="Kohara Y."/>
            <person name="Fujiyama A."/>
            <person name="Anterola A."/>
            <person name="Aoki S."/>
            <person name="Ashton N."/>
            <person name="Barbazuk W.B."/>
            <person name="Barker E."/>
            <person name="Bennetzen J."/>
            <person name="Bezanilla M."/>
            <person name="Blankenship R."/>
            <person name="Cho S.H."/>
            <person name="Dutcher S."/>
            <person name="Estelle M."/>
            <person name="Fawcett J.A."/>
            <person name="Gundlach H."/>
            <person name="Hanada K."/>
            <person name="Heyl A."/>
            <person name="Hicks K.A."/>
            <person name="Hugh J."/>
            <person name="Lohr M."/>
            <person name="Mayer K."/>
            <person name="Melkozernov A."/>
            <person name="Murata T."/>
            <person name="Nelson D."/>
            <person name="Pils B."/>
            <person name="Prigge M."/>
            <person name="Reiss B."/>
            <person name="Renner T."/>
            <person name="Rombauts S."/>
            <person name="Rushton P."/>
            <person name="Sanderfoot A."/>
            <person name="Schween G."/>
            <person name="Shiu S.-H."/>
            <person name="Stueber K."/>
            <person name="Theodoulou F.L."/>
            <person name="Tu H."/>
            <person name="Van de Peer Y."/>
            <person name="Verrier P.J."/>
            <person name="Waters E."/>
            <person name="Wood A."/>
            <person name="Yang L."/>
            <person name="Cove D."/>
            <person name="Cuming A."/>
            <person name="Hasebe M."/>
            <person name="Lucas S."/>
            <person name="Mishler D.B."/>
            <person name="Reski R."/>
            <person name="Grigoriev I."/>
            <person name="Quatrano R.S."/>
            <person name="Boore J.L."/>
        </authorList>
    </citation>
    <scope>NUCLEOTIDE SEQUENCE [LARGE SCALE GENOMIC DNA]</scope>
    <source>
        <strain evidence="8 9">cv. Gransden 2004</strain>
    </source>
</reference>
<name>A0A2K1J1Q1_PHYPA</name>
<evidence type="ECO:0000256" key="3">
    <source>
        <dbReference type="PIRSR" id="PIRSR630564-2"/>
    </source>
</evidence>
<dbReference type="InterPro" id="IPR030564">
    <property type="entry name" value="Myotubularin"/>
</dbReference>
<dbReference type="Gramene" id="Pp3c18_20050V3.1">
    <property type="protein sequence ID" value="Pp3c18_20050V3.1"/>
    <property type="gene ID" value="Pp3c18_20050"/>
</dbReference>
<keyword evidence="4" id="KW-0175">Coiled coil</keyword>
<dbReference type="EMBL" id="ABEU02000018">
    <property type="protein sequence ID" value="PNR35454.1"/>
    <property type="molecule type" value="Genomic_DNA"/>
</dbReference>
<dbReference type="GeneID" id="112294987"/>
<dbReference type="PaxDb" id="3218-PP1S33_219V6.1"/>
<protein>
    <recommendedName>
        <fullName evidence="6">Myotubularin phosphatase domain-containing protein</fullName>
    </recommendedName>
</protein>
<feature type="coiled-coil region" evidence="4">
    <location>
        <begin position="670"/>
        <end position="704"/>
    </location>
</feature>
<dbReference type="RefSeq" id="XP_024401798.1">
    <property type="nucleotide sequence ID" value="XM_024546030.2"/>
</dbReference>
<dbReference type="InterPro" id="IPR029021">
    <property type="entry name" value="Prot-tyrosine_phosphatase-like"/>
</dbReference>
<reference evidence="7 9" key="2">
    <citation type="journal article" date="2018" name="Plant J.">
        <title>The Physcomitrella patens chromosome-scale assembly reveals moss genome structure and evolution.</title>
        <authorList>
            <person name="Lang D."/>
            <person name="Ullrich K.K."/>
            <person name="Murat F."/>
            <person name="Fuchs J."/>
            <person name="Jenkins J."/>
            <person name="Haas F.B."/>
            <person name="Piednoel M."/>
            <person name="Gundlach H."/>
            <person name="Van Bel M."/>
            <person name="Meyberg R."/>
            <person name="Vives C."/>
            <person name="Morata J."/>
            <person name="Symeonidi A."/>
            <person name="Hiss M."/>
            <person name="Muchero W."/>
            <person name="Kamisugi Y."/>
            <person name="Saleh O."/>
            <person name="Blanc G."/>
            <person name="Decker E.L."/>
            <person name="van Gessel N."/>
            <person name="Grimwood J."/>
            <person name="Hayes R.D."/>
            <person name="Graham S.W."/>
            <person name="Gunter L.E."/>
            <person name="McDaniel S.F."/>
            <person name="Hoernstein S.N.W."/>
            <person name="Larsson A."/>
            <person name="Li F.W."/>
            <person name="Perroud P.F."/>
            <person name="Phillips J."/>
            <person name="Ranjan P."/>
            <person name="Rokshar D.S."/>
            <person name="Rothfels C.J."/>
            <person name="Schneider L."/>
            <person name="Shu S."/>
            <person name="Stevenson D.W."/>
            <person name="Thummler F."/>
            <person name="Tillich M."/>
            <person name="Villarreal Aguilar J.C."/>
            <person name="Widiez T."/>
            <person name="Wong G.K."/>
            <person name="Wymore A."/>
            <person name="Zhang Y."/>
            <person name="Zimmer A.D."/>
            <person name="Quatrano R.S."/>
            <person name="Mayer K.F.X."/>
            <person name="Goodstein D."/>
            <person name="Casacuberta J.M."/>
            <person name="Vandepoele K."/>
            <person name="Reski R."/>
            <person name="Cuming A.C."/>
            <person name="Tuskan G.A."/>
            <person name="Maumus F."/>
            <person name="Salse J."/>
            <person name="Schmutz J."/>
            <person name="Rensing S.A."/>
        </authorList>
    </citation>
    <scope>NUCLEOTIDE SEQUENCE [LARGE SCALE GENOMIC DNA]</scope>
    <source>
        <strain evidence="8 9">cv. Gransden 2004</strain>
    </source>
</reference>
<evidence type="ECO:0000313" key="8">
    <source>
        <dbReference type="EnsemblPlants" id="Pp3c18_20050V3.1"/>
    </source>
</evidence>
<feature type="active site" description="Phosphocysteine intermediate" evidence="2">
    <location>
        <position position="424"/>
    </location>
</feature>
<evidence type="ECO:0000256" key="2">
    <source>
        <dbReference type="PIRSR" id="PIRSR630564-1"/>
    </source>
</evidence>
<dbReference type="InterPro" id="IPR010569">
    <property type="entry name" value="Myotubularin-like_Pase_dom"/>
</dbReference>
<evidence type="ECO:0000256" key="1">
    <source>
        <dbReference type="ARBA" id="ARBA00007471"/>
    </source>
</evidence>
<dbReference type="GO" id="GO:0004438">
    <property type="term" value="F:phosphatidylinositol-3-phosphate phosphatase activity"/>
    <property type="evidence" value="ECO:0000318"/>
    <property type="project" value="GO_Central"/>
</dbReference>
<dbReference type="PANTHER" id="PTHR10807">
    <property type="entry name" value="MYOTUBULARIN-RELATED"/>
    <property type="match status" value="1"/>
</dbReference>
<dbReference type="CDD" id="cd14507">
    <property type="entry name" value="PTP-MTM-like"/>
    <property type="match status" value="1"/>
</dbReference>
<dbReference type="EnsemblPlants" id="Pp3c18_20050V3.2">
    <property type="protein sequence ID" value="Pp3c18_20050V3.2"/>
    <property type="gene ID" value="Pp3c18_20050"/>
</dbReference>
<evidence type="ECO:0000256" key="5">
    <source>
        <dbReference type="SAM" id="MobiDB-lite"/>
    </source>
</evidence>
<dbReference type="Pfam" id="PF06602">
    <property type="entry name" value="Myotub-related"/>
    <property type="match status" value="1"/>
</dbReference>
<dbReference type="AlphaFoldDB" id="A0A2K1J1Q1"/>
<dbReference type="GO" id="GO:0046856">
    <property type="term" value="P:phosphatidylinositol dephosphorylation"/>
    <property type="evidence" value="ECO:0000318"/>
    <property type="project" value="GO_Central"/>
</dbReference>
<dbReference type="PROSITE" id="PS51339">
    <property type="entry name" value="PPASE_MYOTUBULARIN"/>
    <property type="match status" value="1"/>
</dbReference>
<dbReference type="STRING" id="3218.A0A2K1J1Q1"/>
<dbReference type="PROSITE" id="PS00383">
    <property type="entry name" value="TYR_PHOSPHATASE_1"/>
    <property type="match status" value="1"/>
</dbReference>
<feature type="compositionally biased region" description="Low complexity" evidence="5">
    <location>
        <begin position="507"/>
        <end position="517"/>
    </location>
</feature>
<organism evidence="7">
    <name type="scientific">Physcomitrium patens</name>
    <name type="common">Spreading-leaved earth moss</name>
    <name type="synonym">Physcomitrella patens</name>
    <dbReference type="NCBI Taxonomy" id="3218"/>
    <lineage>
        <taxon>Eukaryota</taxon>
        <taxon>Viridiplantae</taxon>
        <taxon>Streptophyta</taxon>
        <taxon>Embryophyta</taxon>
        <taxon>Bryophyta</taxon>
        <taxon>Bryophytina</taxon>
        <taxon>Bryopsida</taxon>
        <taxon>Funariidae</taxon>
        <taxon>Funariales</taxon>
        <taxon>Funariaceae</taxon>
        <taxon>Physcomitrium</taxon>
    </lineage>
</organism>
<reference evidence="8" key="3">
    <citation type="submission" date="2020-12" db="UniProtKB">
        <authorList>
            <consortium name="EnsemblPlants"/>
        </authorList>
    </citation>
    <scope>IDENTIFICATION</scope>
</reference>
<proteinExistence type="inferred from homology"/>
<feature type="region of interest" description="Disordered" evidence="5">
    <location>
        <begin position="493"/>
        <end position="517"/>
    </location>
</feature>